<keyword evidence="4" id="KW-1185">Reference proteome</keyword>
<dbReference type="Proteomes" id="UP000247702">
    <property type="component" value="Unassembled WGS sequence"/>
</dbReference>
<evidence type="ECO:0000313" key="4">
    <source>
        <dbReference type="Proteomes" id="UP000247702"/>
    </source>
</evidence>
<dbReference type="Proteomes" id="UP000615446">
    <property type="component" value="Unassembled WGS sequence"/>
</dbReference>
<organism evidence="2 4">
    <name type="scientific">Rhizophagus clarus</name>
    <dbReference type="NCBI Taxonomy" id="94130"/>
    <lineage>
        <taxon>Eukaryota</taxon>
        <taxon>Fungi</taxon>
        <taxon>Fungi incertae sedis</taxon>
        <taxon>Mucoromycota</taxon>
        <taxon>Glomeromycotina</taxon>
        <taxon>Glomeromycetes</taxon>
        <taxon>Glomerales</taxon>
        <taxon>Glomeraceae</taxon>
        <taxon>Rhizophagus</taxon>
    </lineage>
</organism>
<proteinExistence type="predicted"/>
<evidence type="ECO:0000256" key="1">
    <source>
        <dbReference type="SAM" id="MobiDB-lite"/>
    </source>
</evidence>
<feature type="region of interest" description="Disordered" evidence="1">
    <location>
        <begin position="48"/>
        <end position="84"/>
    </location>
</feature>
<reference evidence="3" key="2">
    <citation type="submission" date="2019-10" db="EMBL/GenBank/DDBJ databases">
        <title>Conservation and host-specific expression of non-tandemly repeated heterogenous ribosome RNA gene in arbuscular mycorrhizal fungi.</title>
        <authorList>
            <person name="Maeda T."/>
            <person name="Kobayashi Y."/>
            <person name="Nakagawa T."/>
            <person name="Ezawa T."/>
            <person name="Yamaguchi K."/>
            <person name="Bino T."/>
            <person name="Nishimoto Y."/>
            <person name="Shigenobu S."/>
            <person name="Kawaguchi M."/>
        </authorList>
    </citation>
    <scope>NUCLEOTIDE SEQUENCE</scope>
    <source>
        <strain evidence="3">HR1</strain>
    </source>
</reference>
<feature type="compositionally biased region" description="Basic and acidic residues" evidence="1">
    <location>
        <begin position="51"/>
        <end position="64"/>
    </location>
</feature>
<name>A0A2Z6SMA3_9GLOM</name>
<evidence type="ECO:0000313" key="3">
    <source>
        <dbReference type="EMBL" id="GET04074.1"/>
    </source>
</evidence>
<dbReference type="EMBL" id="BLAL01000338">
    <property type="protein sequence ID" value="GET04074.1"/>
    <property type="molecule type" value="Genomic_DNA"/>
</dbReference>
<accession>A0A2Z6SMA3</accession>
<evidence type="ECO:0000313" key="2">
    <source>
        <dbReference type="EMBL" id="GBC08227.1"/>
    </source>
</evidence>
<reference evidence="2 4" key="1">
    <citation type="submission" date="2017-11" db="EMBL/GenBank/DDBJ databases">
        <title>The genome of Rhizophagus clarus HR1 reveals common genetic basis of auxotrophy among arbuscular mycorrhizal fungi.</title>
        <authorList>
            <person name="Kobayashi Y."/>
        </authorList>
    </citation>
    <scope>NUCLEOTIDE SEQUENCE [LARGE SCALE GENOMIC DNA]</scope>
    <source>
        <strain evidence="2 4">HR1</strain>
    </source>
</reference>
<sequence>MDFKHLEYDYEYYTGFDQKIYRPKHRTNNDNQKYFEFSITPFDEVFPPKSKSQERVEKQKEIKGTHKRKSNNLTCSRKYNHANF</sequence>
<gene>
    <name evidence="3" type="ORF">RCL2_003037500</name>
    <name evidence="2" type="ORF">RclHR1_00080004</name>
</gene>
<comment type="caution">
    <text evidence="2">The sequence shown here is derived from an EMBL/GenBank/DDBJ whole genome shotgun (WGS) entry which is preliminary data.</text>
</comment>
<feature type="compositionally biased region" description="Polar residues" evidence="1">
    <location>
        <begin position="71"/>
        <end position="84"/>
    </location>
</feature>
<dbReference type="EMBL" id="BEXD01004203">
    <property type="protein sequence ID" value="GBC08227.1"/>
    <property type="molecule type" value="Genomic_DNA"/>
</dbReference>
<dbReference type="AlphaFoldDB" id="A0A2Z6SMA3"/>
<protein>
    <submittedName>
        <fullName evidence="2">Uncharacterized protein</fullName>
    </submittedName>
</protein>